<dbReference type="Pfam" id="PF01844">
    <property type="entry name" value="HNH"/>
    <property type="match status" value="1"/>
</dbReference>
<evidence type="ECO:0000259" key="2">
    <source>
        <dbReference type="Pfam" id="PF01878"/>
    </source>
</evidence>
<reference evidence="3 4" key="1">
    <citation type="submission" date="2020-07" db="EMBL/GenBank/DDBJ databases">
        <title>Screening of a cold-adapted Planococcus bacterium producing protease in traditional shrimp paste and protease identification by genome sequencing.</title>
        <authorList>
            <person name="Gao R."/>
            <person name="Leng W."/>
            <person name="Chu Q."/>
            <person name="Wu X."/>
            <person name="Liu H."/>
            <person name="Li X."/>
        </authorList>
    </citation>
    <scope>NUCLEOTIDE SEQUENCE [LARGE SCALE GENOMIC DNA]</scope>
    <source>
        <strain evidence="3 4">XJ11</strain>
    </source>
</reference>
<protein>
    <submittedName>
        <fullName evidence="3">EVE domain-containing protein</fullName>
    </submittedName>
</protein>
<dbReference type="AlphaFoldDB" id="A0A7D7REU5"/>
<dbReference type="InterPro" id="IPR003615">
    <property type="entry name" value="HNH_nuc"/>
</dbReference>
<dbReference type="CDD" id="cd00085">
    <property type="entry name" value="HNHc"/>
    <property type="match status" value="1"/>
</dbReference>
<dbReference type="GO" id="GO:0003676">
    <property type="term" value="F:nucleic acid binding"/>
    <property type="evidence" value="ECO:0007669"/>
    <property type="project" value="InterPro"/>
</dbReference>
<evidence type="ECO:0000313" key="3">
    <source>
        <dbReference type="EMBL" id="QMT16241.1"/>
    </source>
</evidence>
<dbReference type="InterPro" id="IPR002711">
    <property type="entry name" value="HNH"/>
</dbReference>
<dbReference type="GO" id="GO:0004519">
    <property type="term" value="F:endonuclease activity"/>
    <property type="evidence" value="ECO:0007669"/>
    <property type="project" value="InterPro"/>
</dbReference>
<dbReference type="Gene3D" id="1.10.30.50">
    <property type="match status" value="1"/>
</dbReference>
<dbReference type="Proteomes" id="UP000514716">
    <property type="component" value="Chromosome"/>
</dbReference>
<dbReference type="InterPro" id="IPR002740">
    <property type="entry name" value="EVE_domain"/>
</dbReference>
<sequence length="404" mass="47533">MNTWIFQGNPKRFNVDDYLLENERVWWSIRQEHLAKYIELNDEVFIWRSDGFTKGSGGVVARAQIISLPQKYTNDEDSLEYWYEDVSGNEYLAVELKVLEEDVAEGIRRTELIENEELSNMMILRQKQNTNYLLSENHAEELRELWCHQILSKSKGKEKRFKLNENLKKEYQLYILPKLKPCDRAREYNFYSDELKAKVIFEHLINGKMHRWMDMNILGIPAEKNKGFDSANILYYLGMKANYRGLFQGKEMNDLITILSSKGLEYVEVVRLLEILNDRELEGNIDLDIEAELLEEGRGIEGDVKYYYGKRYERSAKNRKLAIKKHGLDCIVCGFNFEEVYGERGKDFIEVHHINPLSTLEEAIKVNPETDLVPLCANCHRIVHRRKDNILSVQVLSEIFNEKK</sequence>
<gene>
    <name evidence="3" type="ORF">H1Q58_09645</name>
</gene>
<feature type="domain" description="HNH" evidence="1">
    <location>
        <begin position="330"/>
        <end position="386"/>
    </location>
</feature>
<keyword evidence="4" id="KW-1185">Reference proteome</keyword>
<evidence type="ECO:0000313" key="4">
    <source>
        <dbReference type="Proteomes" id="UP000514716"/>
    </source>
</evidence>
<dbReference type="InterPro" id="IPR015947">
    <property type="entry name" value="PUA-like_sf"/>
</dbReference>
<dbReference type="GO" id="GO:0008270">
    <property type="term" value="F:zinc ion binding"/>
    <property type="evidence" value="ECO:0007669"/>
    <property type="project" value="InterPro"/>
</dbReference>
<proteinExistence type="predicted"/>
<dbReference type="SUPFAM" id="SSF88697">
    <property type="entry name" value="PUA domain-like"/>
    <property type="match status" value="1"/>
</dbReference>
<dbReference type="KEGG" id="pdec:H1Q58_09645"/>
<organism evidence="3 4">
    <name type="scientific">Planococcus maritimus</name>
    <dbReference type="NCBI Taxonomy" id="192421"/>
    <lineage>
        <taxon>Bacteria</taxon>
        <taxon>Bacillati</taxon>
        <taxon>Bacillota</taxon>
        <taxon>Bacilli</taxon>
        <taxon>Bacillales</taxon>
        <taxon>Caryophanaceae</taxon>
        <taxon>Planococcus</taxon>
    </lineage>
</organism>
<dbReference type="Gene3D" id="3.10.590.10">
    <property type="entry name" value="ph1033 like domains"/>
    <property type="match status" value="1"/>
</dbReference>
<feature type="domain" description="EVE" evidence="2">
    <location>
        <begin position="2"/>
        <end position="142"/>
    </location>
</feature>
<dbReference type="RefSeq" id="WP_182091324.1">
    <property type="nucleotide sequence ID" value="NZ_CP059540.1"/>
</dbReference>
<evidence type="ECO:0000259" key="1">
    <source>
        <dbReference type="Pfam" id="PF01844"/>
    </source>
</evidence>
<dbReference type="Pfam" id="PF01878">
    <property type="entry name" value="EVE"/>
    <property type="match status" value="1"/>
</dbReference>
<accession>A0A7D7REU5</accession>
<name>A0A7D7REU5_PLAMR</name>
<dbReference type="EMBL" id="CP059540">
    <property type="protein sequence ID" value="QMT16241.1"/>
    <property type="molecule type" value="Genomic_DNA"/>
</dbReference>